<dbReference type="CDD" id="cd00051">
    <property type="entry name" value="EFh"/>
    <property type="match status" value="1"/>
</dbReference>
<feature type="domain" description="EF-hand" evidence="5">
    <location>
        <begin position="15"/>
        <end position="50"/>
    </location>
</feature>
<dbReference type="PANTHER" id="PTHR23048:SF0">
    <property type="entry name" value="CALMODULIN LIKE 3"/>
    <property type="match status" value="1"/>
</dbReference>
<keyword evidence="7" id="KW-1185">Reference proteome</keyword>
<feature type="domain" description="EF-hand" evidence="5">
    <location>
        <begin position="124"/>
        <end position="159"/>
    </location>
</feature>
<organism evidence="6 7">
    <name type="scientific">Fraxinus pennsylvanica</name>
    <dbReference type="NCBI Taxonomy" id="56036"/>
    <lineage>
        <taxon>Eukaryota</taxon>
        <taxon>Viridiplantae</taxon>
        <taxon>Streptophyta</taxon>
        <taxon>Embryophyta</taxon>
        <taxon>Tracheophyta</taxon>
        <taxon>Spermatophyta</taxon>
        <taxon>Magnoliopsida</taxon>
        <taxon>eudicotyledons</taxon>
        <taxon>Gunneridae</taxon>
        <taxon>Pentapetalae</taxon>
        <taxon>asterids</taxon>
        <taxon>lamiids</taxon>
        <taxon>Lamiales</taxon>
        <taxon>Oleaceae</taxon>
        <taxon>Oleeae</taxon>
        <taxon>Fraxinus</taxon>
    </lineage>
</organism>
<dbReference type="AlphaFoldDB" id="A0AAD1YU49"/>
<evidence type="ECO:0000313" key="6">
    <source>
        <dbReference type="EMBL" id="CAI9755925.1"/>
    </source>
</evidence>
<dbReference type="Gene3D" id="1.10.238.10">
    <property type="entry name" value="EF-hand"/>
    <property type="match status" value="2"/>
</dbReference>
<evidence type="ECO:0000256" key="4">
    <source>
        <dbReference type="ARBA" id="ARBA00022837"/>
    </source>
</evidence>
<dbReference type="PROSITE" id="PS00018">
    <property type="entry name" value="EF_HAND_1"/>
    <property type="match status" value="2"/>
</dbReference>
<dbReference type="EMBL" id="OU503037">
    <property type="protein sequence ID" value="CAI9755925.1"/>
    <property type="molecule type" value="Genomic_DNA"/>
</dbReference>
<dbReference type="Pfam" id="PF13499">
    <property type="entry name" value="EF-hand_7"/>
    <property type="match status" value="1"/>
</dbReference>
<evidence type="ECO:0000313" key="7">
    <source>
        <dbReference type="Proteomes" id="UP000834106"/>
    </source>
</evidence>
<dbReference type="PANTHER" id="PTHR23048">
    <property type="entry name" value="MYOSIN LIGHT CHAIN 1, 3"/>
    <property type="match status" value="1"/>
</dbReference>
<dbReference type="InterPro" id="IPR018247">
    <property type="entry name" value="EF_Hand_1_Ca_BS"/>
</dbReference>
<comment type="similarity">
    <text evidence="1">Belongs to the calmodulin family.</text>
</comment>
<accession>A0AAD1YU49</accession>
<dbReference type="Pfam" id="PF13833">
    <property type="entry name" value="EF-hand_8"/>
    <property type="match status" value="1"/>
</dbReference>
<dbReference type="SMART" id="SM00054">
    <property type="entry name" value="EFh"/>
    <property type="match status" value="3"/>
</dbReference>
<evidence type="ECO:0000256" key="2">
    <source>
        <dbReference type="ARBA" id="ARBA00022481"/>
    </source>
</evidence>
<evidence type="ECO:0000256" key="1">
    <source>
        <dbReference type="ARBA" id="ARBA00009763"/>
    </source>
</evidence>
<dbReference type="InterPro" id="IPR002048">
    <property type="entry name" value="EF_hand_dom"/>
</dbReference>
<dbReference type="Proteomes" id="UP000834106">
    <property type="component" value="Chromosome 2"/>
</dbReference>
<dbReference type="FunFam" id="1.10.238.10:FF:000178">
    <property type="entry name" value="Calmodulin-2 A"/>
    <property type="match status" value="1"/>
</dbReference>
<sequence length="168" mass="18206">MAQLSSLSAEIETLSQVLSLVEAFRAFDSDNNGLIDAQELGGLLGSLGYNPSEEDINTVMQEANTNREGLLSISEFLEMNTKDLGIGGLKDILKRGIEELEFQGEDLVTGEDLYEVVENNGIDLSRDECHDIIASMDGDGDGVISFEDFKLIAFVCARGGANPVQWPT</sequence>
<evidence type="ECO:0000259" key="5">
    <source>
        <dbReference type="PROSITE" id="PS50222"/>
    </source>
</evidence>
<keyword evidence="4" id="KW-0106">Calcium</keyword>
<dbReference type="SUPFAM" id="SSF47473">
    <property type="entry name" value="EF-hand"/>
    <property type="match status" value="1"/>
</dbReference>
<proteinExistence type="inferred from homology"/>
<dbReference type="InterPro" id="IPR011992">
    <property type="entry name" value="EF-hand-dom_pair"/>
</dbReference>
<protein>
    <recommendedName>
        <fullName evidence="5">EF-hand domain-containing protein</fullName>
    </recommendedName>
</protein>
<reference evidence="6" key="1">
    <citation type="submission" date="2023-05" db="EMBL/GenBank/DDBJ databases">
        <authorList>
            <person name="Huff M."/>
        </authorList>
    </citation>
    <scope>NUCLEOTIDE SEQUENCE</scope>
</reference>
<dbReference type="GO" id="GO:0016460">
    <property type="term" value="C:myosin II complex"/>
    <property type="evidence" value="ECO:0007669"/>
    <property type="project" value="TreeGrafter"/>
</dbReference>
<keyword evidence="3" id="KW-0677">Repeat</keyword>
<dbReference type="PROSITE" id="PS50222">
    <property type="entry name" value="EF_HAND_2"/>
    <property type="match status" value="2"/>
</dbReference>
<name>A0AAD1YU49_9LAMI</name>
<dbReference type="GO" id="GO:0005509">
    <property type="term" value="F:calcium ion binding"/>
    <property type="evidence" value="ECO:0007669"/>
    <property type="project" value="InterPro"/>
</dbReference>
<evidence type="ECO:0000256" key="3">
    <source>
        <dbReference type="ARBA" id="ARBA00022737"/>
    </source>
</evidence>
<gene>
    <name evidence="6" type="ORF">FPE_LOCUS3355</name>
</gene>
<dbReference type="InterPro" id="IPR050230">
    <property type="entry name" value="CALM/Myosin/TropC-like"/>
</dbReference>
<keyword evidence="2" id="KW-0488">Methylation</keyword>